<gene>
    <name evidence="2" type="ORF">BUALT_Bualt13G0119100</name>
</gene>
<evidence type="ECO:0000313" key="3">
    <source>
        <dbReference type="Proteomes" id="UP000826271"/>
    </source>
</evidence>
<proteinExistence type="predicted"/>
<sequence length="252" mass="29713">METPKRKYDDVLKVVHPKHVEVFREPVTAAEIMRRYPRHCIARPDVFEFPWIVVRPESVLVPGKVFYLVPYHTMHNLLKAKTQPPQSSSKNNQSSELNHHFHENSTTKHQPNERNYRRQTPYHHSTNNNLNDQEYSGHTDGQDSDSGSLYKSSFYKSWNEMRRNFQQAHQEESFDHLNSRLHSLLDGVRSDLSMMRPGRAHVESPEQLEFRQLKSCMRKPDSERKMLNLKVSFTSPVVNRRGFPCFQQDDLV</sequence>
<evidence type="ECO:0000256" key="1">
    <source>
        <dbReference type="SAM" id="MobiDB-lite"/>
    </source>
</evidence>
<reference evidence="2" key="1">
    <citation type="submission" date="2019-10" db="EMBL/GenBank/DDBJ databases">
        <authorList>
            <person name="Zhang R."/>
            <person name="Pan Y."/>
            <person name="Wang J."/>
            <person name="Ma R."/>
            <person name="Yu S."/>
        </authorList>
    </citation>
    <scope>NUCLEOTIDE SEQUENCE</scope>
    <source>
        <strain evidence="2">LA-IB0</strain>
        <tissue evidence="2">Leaf</tissue>
    </source>
</reference>
<name>A0AAV6WMH3_9LAMI</name>
<dbReference type="InterPro" id="IPR025322">
    <property type="entry name" value="PADRE_dom"/>
</dbReference>
<evidence type="ECO:0000313" key="2">
    <source>
        <dbReference type="EMBL" id="KAG8371736.1"/>
    </source>
</evidence>
<keyword evidence="3" id="KW-1185">Reference proteome</keyword>
<dbReference type="Pfam" id="PF14009">
    <property type="entry name" value="PADRE"/>
    <property type="match status" value="1"/>
</dbReference>
<comment type="caution">
    <text evidence="2">The sequence shown here is derived from an EMBL/GenBank/DDBJ whole genome shotgun (WGS) entry which is preliminary data.</text>
</comment>
<dbReference type="AlphaFoldDB" id="A0AAV6WMH3"/>
<dbReference type="Proteomes" id="UP000826271">
    <property type="component" value="Unassembled WGS sequence"/>
</dbReference>
<accession>A0AAV6WMH3</accession>
<feature type="compositionally biased region" description="Low complexity" evidence="1">
    <location>
        <begin position="83"/>
        <end position="95"/>
    </location>
</feature>
<feature type="compositionally biased region" description="Polar residues" evidence="1">
    <location>
        <begin position="122"/>
        <end position="134"/>
    </location>
</feature>
<organism evidence="2 3">
    <name type="scientific">Buddleja alternifolia</name>
    <dbReference type="NCBI Taxonomy" id="168488"/>
    <lineage>
        <taxon>Eukaryota</taxon>
        <taxon>Viridiplantae</taxon>
        <taxon>Streptophyta</taxon>
        <taxon>Embryophyta</taxon>
        <taxon>Tracheophyta</taxon>
        <taxon>Spermatophyta</taxon>
        <taxon>Magnoliopsida</taxon>
        <taxon>eudicotyledons</taxon>
        <taxon>Gunneridae</taxon>
        <taxon>Pentapetalae</taxon>
        <taxon>asterids</taxon>
        <taxon>lamiids</taxon>
        <taxon>Lamiales</taxon>
        <taxon>Scrophulariaceae</taxon>
        <taxon>Buddlejeae</taxon>
        <taxon>Buddleja</taxon>
    </lineage>
</organism>
<dbReference type="PANTHER" id="PTHR33052">
    <property type="entry name" value="DUF4228 DOMAIN PROTEIN-RELATED"/>
    <property type="match status" value="1"/>
</dbReference>
<feature type="region of interest" description="Disordered" evidence="1">
    <location>
        <begin position="80"/>
        <end position="148"/>
    </location>
</feature>
<dbReference type="EMBL" id="WHWC01000013">
    <property type="protein sequence ID" value="KAG8371736.1"/>
    <property type="molecule type" value="Genomic_DNA"/>
</dbReference>
<feature type="compositionally biased region" description="Basic and acidic residues" evidence="1">
    <location>
        <begin position="97"/>
        <end position="116"/>
    </location>
</feature>
<protein>
    <submittedName>
        <fullName evidence="2">Uncharacterized protein</fullName>
    </submittedName>
</protein>